<reference evidence="2" key="1">
    <citation type="submission" date="2023-10" db="EMBL/GenBank/DDBJ databases">
        <title>Genome assemblies of two species of porcelain crab, Petrolisthes cinctipes and Petrolisthes manimaculis (Anomura: Porcellanidae).</title>
        <authorList>
            <person name="Angst P."/>
        </authorList>
    </citation>
    <scope>NUCLEOTIDE SEQUENCE</scope>
    <source>
        <strain evidence="2">PB745_01</strain>
        <tissue evidence="2">Gill</tissue>
    </source>
</reference>
<accession>A0AAE1ESM0</accession>
<dbReference type="InterPro" id="IPR038050">
    <property type="entry name" value="Neuro_actylchol_rec"/>
</dbReference>
<dbReference type="GO" id="GO:0006811">
    <property type="term" value="P:monoatomic ion transport"/>
    <property type="evidence" value="ECO:0007669"/>
    <property type="project" value="InterPro"/>
</dbReference>
<keyword evidence="1" id="KW-0812">Transmembrane</keyword>
<feature type="transmembrane region" description="Helical" evidence="1">
    <location>
        <begin position="151"/>
        <end position="174"/>
    </location>
</feature>
<dbReference type="GO" id="GO:0016020">
    <property type="term" value="C:membrane"/>
    <property type="evidence" value="ECO:0007669"/>
    <property type="project" value="InterPro"/>
</dbReference>
<keyword evidence="1" id="KW-1133">Transmembrane helix</keyword>
<evidence type="ECO:0000256" key="1">
    <source>
        <dbReference type="SAM" id="Phobius"/>
    </source>
</evidence>
<comment type="caution">
    <text evidence="2">The sequence shown here is derived from an EMBL/GenBank/DDBJ whole genome shotgun (WGS) entry which is preliminary data.</text>
</comment>
<feature type="transmembrane region" description="Helical" evidence="1">
    <location>
        <begin position="70"/>
        <end position="93"/>
    </location>
</feature>
<dbReference type="EMBL" id="JAWQEG010004648">
    <property type="protein sequence ID" value="KAK3860713.1"/>
    <property type="molecule type" value="Genomic_DNA"/>
</dbReference>
<dbReference type="Proteomes" id="UP001286313">
    <property type="component" value="Unassembled WGS sequence"/>
</dbReference>
<keyword evidence="3" id="KW-1185">Reference proteome</keyword>
<organism evidence="2 3">
    <name type="scientific">Petrolisthes cinctipes</name>
    <name type="common">Flat porcelain crab</name>
    <dbReference type="NCBI Taxonomy" id="88211"/>
    <lineage>
        <taxon>Eukaryota</taxon>
        <taxon>Metazoa</taxon>
        <taxon>Ecdysozoa</taxon>
        <taxon>Arthropoda</taxon>
        <taxon>Crustacea</taxon>
        <taxon>Multicrustacea</taxon>
        <taxon>Malacostraca</taxon>
        <taxon>Eumalacostraca</taxon>
        <taxon>Eucarida</taxon>
        <taxon>Decapoda</taxon>
        <taxon>Pleocyemata</taxon>
        <taxon>Anomura</taxon>
        <taxon>Galatheoidea</taxon>
        <taxon>Porcellanidae</taxon>
        <taxon>Petrolisthes</taxon>
    </lineage>
</organism>
<keyword evidence="1" id="KW-0472">Membrane</keyword>
<proteinExistence type="predicted"/>
<protein>
    <recommendedName>
        <fullName evidence="4">Neurotransmitter-gated ion-channel transmembrane domain-containing protein</fullName>
    </recommendedName>
</protein>
<evidence type="ECO:0000313" key="2">
    <source>
        <dbReference type="EMBL" id="KAK3860713.1"/>
    </source>
</evidence>
<name>A0AAE1ESM0_PETCI</name>
<sequence length="175" mass="19688">MVFHGGCRAQGIWIHGTWVTTCSPPSSRTKLDDFTNRIMIALTAQLVLAALFTSTTQSSVKTPYLKLIDVWYAAVITFCFIIIISQTLINVLLHSMSLPSVLLRVVRMRPPYLQSDKQQPFRPAVVESESKAFPGEASVINYQVAQRYNSLFRIVIFTVAAVFVFFYIMMAMGVI</sequence>
<dbReference type="Gene3D" id="1.20.58.390">
    <property type="entry name" value="Neurotransmitter-gated ion-channel transmembrane domain"/>
    <property type="match status" value="1"/>
</dbReference>
<gene>
    <name evidence="2" type="ORF">Pcinc_033254</name>
</gene>
<evidence type="ECO:0008006" key="4">
    <source>
        <dbReference type="Google" id="ProtNLM"/>
    </source>
</evidence>
<evidence type="ECO:0000313" key="3">
    <source>
        <dbReference type="Proteomes" id="UP001286313"/>
    </source>
</evidence>
<dbReference type="AlphaFoldDB" id="A0AAE1ESM0"/>
<feature type="transmembrane region" description="Helical" evidence="1">
    <location>
        <begin position="38"/>
        <end position="58"/>
    </location>
</feature>
<dbReference type="InterPro" id="IPR036719">
    <property type="entry name" value="Neuro-gated_channel_TM_sf"/>
</dbReference>
<dbReference type="SUPFAM" id="SSF90112">
    <property type="entry name" value="Neurotransmitter-gated ion-channel transmembrane pore"/>
    <property type="match status" value="1"/>
</dbReference>